<name>D8S6F2_SELML</name>
<feature type="transmembrane region" description="Helical" evidence="1">
    <location>
        <begin position="104"/>
        <end position="128"/>
    </location>
</feature>
<dbReference type="eggNOG" id="ENOG502RXNR">
    <property type="taxonomic scope" value="Eukaryota"/>
</dbReference>
<dbReference type="FunCoup" id="D8S6F2">
    <property type="interactions" value="916"/>
</dbReference>
<evidence type="ECO:0000313" key="3">
    <source>
        <dbReference type="Proteomes" id="UP000001514"/>
    </source>
</evidence>
<dbReference type="Proteomes" id="UP000001514">
    <property type="component" value="Unassembled WGS sequence"/>
</dbReference>
<feature type="transmembrane region" description="Helical" evidence="1">
    <location>
        <begin position="80"/>
        <end position="98"/>
    </location>
</feature>
<keyword evidence="1" id="KW-0812">Transmembrane</keyword>
<dbReference type="KEGG" id="smo:SELMODRAFT_109971"/>
<gene>
    <name evidence="2" type="ORF">SELMODRAFT_109971</name>
</gene>
<dbReference type="HOGENOM" id="CLU_2067520_0_0_1"/>
<keyword evidence="1" id="KW-1133">Transmembrane helix</keyword>
<proteinExistence type="predicted"/>
<feature type="non-terminal residue" evidence="2">
    <location>
        <position position="1"/>
    </location>
</feature>
<dbReference type="Gramene" id="EFJ20053">
    <property type="protein sequence ID" value="EFJ20053"/>
    <property type="gene ID" value="SELMODRAFT_109971"/>
</dbReference>
<dbReference type="EMBL" id="GL377604">
    <property type="protein sequence ID" value="EFJ20053.1"/>
    <property type="molecule type" value="Genomic_DNA"/>
</dbReference>
<evidence type="ECO:0000256" key="1">
    <source>
        <dbReference type="SAM" id="Phobius"/>
    </source>
</evidence>
<reference evidence="2 3" key="1">
    <citation type="journal article" date="2011" name="Science">
        <title>The Selaginella genome identifies genetic changes associated with the evolution of vascular plants.</title>
        <authorList>
            <person name="Banks J.A."/>
            <person name="Nishiyama T."/>
            <person name="Hasebe M."/>
            <person name="Bowman J.L."/>
            <person name="Gribskov M."/>
            <person name="dePamphilis C."/>
            <person name="Albert V.A."/>
            <person name="Aono N."/>
            <person name="Aoyama T."/>
            <person name="Ambrose B.A."/>
            <person name="Ashton N.W."/>
            <person name="Axtell M.J."/>
            <person name="Barker E."/>
            <person name="Barker M.S."/>
            <person name="Bennetzen J.L."/>
            <person name="Bonawitz N.D."/>
            <person name="Chapple C."/>
            <person name="Cheng C."/>
            <person name="Correa L.G."/>
            <person name="Dacre M."/>
            <person name="DeBarry J."/>
            <person name="Dreyer I."/>
            <person name="Elias M."/>
            <person name="Engstrom E.M."/>
            <person name="Estelle M."/>
            <person name="Feng L."/>
            <person name="Finet C."/>
            <person name="Floyd S.K."/>
            <person name="Frommer W.B."/>
            <person name="Fujita T."/>
            <person name="Gramzow L."/>
            <person name="Gutensohn M."/>
            <person name="Harholt J."/>
            <person name="Hattori M."/>
            <person name="Heyl A."/>
            <person name="Hirai T."/>
            <person name="Hiwatashi Y."/>
            <person name="Ishikawa M."/>
            <person name="Iwata M."/>
            <person name="Karol K.G."/>
            <person name="Koehler B."/>
            <person name="Kolukisaoglu U."/>
            <person name="Kubo M."/>
            <person name="Kurata T."/>
            <person name="Lalonde S."/>
            <person name="Li K."/>
            <person name="Li Y."/>
            <person name="Litt A."/>
            <person name="Lyons E."/>
            <person name="Manning G."/>
            <person name="Maruyama T."/>
            <person name="Michael T.P."/>
            <person name="Mikami K."/>
            <person name="Miyazaki S."/>
            <person name="Morinaga S."/>
            <person name="Murata T."/>
            <person name="Mueller-Roeber B."/>
            <person name="Nelson D.R."/>
            <person name="Obara M."/>
            <person name="Oguri Y."/>
            <person name="Olmstead R.G."/>
            <person name="Onodera N."/>
            <person name="Petersen B.L."/>
            <person name="Pils B."/>
            <person name="Prigge M."/>
            <person name="Rensing S.A."/>
            <person name="Riano-Pachon D.M."/>
            <person name="Roberts A.W."/>
            <person name="Sato Y."/>
            <person name="Scheller H.V."/>
            <person name="Schulz B."/>
            <person name="Schulz C."/>
            <person name="Shakirov E.V."/>
            <person name="Shibagaki N."/>
            <person name="Shinohara N."/>
            <person name="Shippen D.E."/>
            <person name="Soerensen I."/>
            <person name="Sotooka R."/>
            <person name="Sugimoto N."/>
            <person name="Sugita M."/>
            <person name="Sumikawa N."/>
            <person name="Tanurdzic M."/>
            <person name="Theissen G."/>
            <person name="Ulvskov P."/>
            <person name="Wakazuki S."/>
            <person name="Weng J.K."/>
            <person name="Willats W.W."/>
            <person name="Wipf D."/>
            <person name="Wolf P.G."/>
            <person name="Yang L."/>
            <person name="Zimmer A.D."/>
            <person name="Zhu Q."/>
            <person name="Mitros T."/>
            <person name="Hellsten U."/>
            <person name="Loque D."/>
            <person name="Otillar R."/>
            <person name="Salamov A."/>
            <person name="Schmutz J."/>
            <person name="Shapiro H."/>
            <person name="Lindquist E."/>
            <person name="Lucas S."/>
            <person name="Rokhsar D."/>
            <person name="Grigoriev I.V."/>
        </authorList>
    </citation>
    <scope>NUCLEOTIDE SEQUENCE [LARGE SCALE GENOMIC DNA]</scope>
</reference>
<dbReference type="AlphaFoldDB" id="D8S6F2"/>
<keyword evidence="1" id="KW-0472">Membrane</keyword>
<feature type="transmembrane region" description="Helical" evidence="1">
    <location>
        <begin position="16"/>
        <end position="32"/>
    </location>
</feature>
<organism evidence="3">
    <name type="scientific">Selaginella moellendorffii</name>
    <name type="common">Spikemoss</name>
    <dbReference type="NCBI Taxonomy" id="88036"/>
    <lineage>
        <taxon>Eukaryota</taxon>
        <taxon>Viridiplantae</taxon>
        <taxon>Streptophyta</taxon>
        <taxon>Embryophyta</taxon>
        <taxon>Tracheophyta</taxon>
        <taxon>Lycopodiopsida</taxon>
        <taxon>Selaginellales</taxon>
        <taxon>Selaginellaceae</taxon>
        <taxon>Selaginella</taxon>
    </lineage>
</organism>
<dbReference type="OrthoDB" id="2014574at2759"/>
<evidence type="ECO:0000313" key="2">
    <source>
        <dbReference type="EMBL" id="EFJ20053.1"/>
    </source>
</evidence>
<protein>
    <submittedName>
        <fullName evidence="2">Uncharacterized protein</fullName>
    </submittedName>
</protein>
<dbReference type="PANTHER" id="PTHR36804">
    <property type="entry name" value="OSJNBA0013K16.11 PROTEIN"/>
    <property type="match status" value="1"/>
</dbReference>
<keyword evidence="3" id="KW-1185">Reference proteome</keyword>
<dbReference type="InParanoid" id="D8S6F2"/>
<sequence>KNVDKAQWKAVLQEDAPYAVAIGACVLSSLVLPSGQTKPDGSVFGPDDVRYAAMGIISFIPLFDWLAWVFAWLDTSKRKYLIFSIVYLAPYLKSGMSLSTDDSWLPLASVLACILHVQVSRLSFLSFLF</sequence>
<accession>D8S6F2</accession>
<dbReference type="PANTHER" id="PTHR36804:SF1">
    <property type="entry name" value="OS04G0585600 PROTEIN"/>
    <property type="match status" value="1"/>
</dbReference>
<feature type="transmembrane region" description="Helical" evidence="1">
    <location>
        <begin position="52"/>
        <end position="73"/>
    </location>
</feature>